<dbReference type="GO" id="GO:0016829">
    <property type="term" value="F:lyase activity"/>
    <property type="evidence" value="ECO:0007669"/>
    <property type="project" value="UniProtKB-KW"/>
</dbReference>
<dbReference type="eggNOG" id="COG1413">
    <property type="taxonomic scope" value="Bacteria"/>
</dbReference>
<dbReference type="Pfam" id="PF13646">
    <property type="entry name" value="HEAT_2"/>
    <property type="match status" value="1"/>
</dbReference>
<dbReference type="AlphaFoldDB" id="A0A068NUJ2"/>
<dbReference type="EMBL" id="CP007139">
    <property type="protein sequence ID" value="AIE87086.1"/>
    <property type="molecule type" value="Genomic_DNA"/>
</dbReference>
<dbReference type="SUPFAM" id="SSF48371">
    <property type="entry name" value="ARM repeat"/>
    <property type="match status" value="1"/>
</dbReference>
<name>A0A068NUJ2_FIMGI</name>
<evidence type="ECO:0000313" key="1">
    <source>
        <dbReference type="EMBL" id="AIE87086.1"/>
    </source>
</evidence>
<accession>A0A068NUJ2</accession>
<protein>
    <submittedName>
        <fullName evidence="1">PBS lyase HEAT domain protein repeat-containing protein</fullName>
    </submittedName>
</protein>
<dbReference type="Gene3D" id="1.25.10.10">
    <property type="entry name" value="Leucine-rich Repeat Variant"/>
    <property type="match status" value="2"/>
</dbReference>
<dbReference type="KEGG" id="fgi:OP10G_3718"/>
<evidence type="ECO:0000313" key="2">
    <source>
        <dbReference type="Proteomes" id="UP000027982"/>
    </source>
</evidence>
<keyword evidence="2" id="KW-1185">Reference proteome</keyword>
<reference evidence="1 2" key="1">
    <citation type="journal article" date="2014" name="PLoS ONE">
        <title>The first complete genome sequence of the class fimbriimonadia in the phylum armatimonadetes.</title>
        <authorList>
            <person name="Hu Z.Y."/>
            <person name="Wang Y.Z."/>
            <person name="Im W.T."/>
            <person name="Wang S.Y."/>
            <person name="Zhao G.P."/>
            <person name="Zheng H.J."/>
            <person name="Quan Z.X."/>
        </authorList>
    </citation>
    <scope>NUCLEOTIDE SEQUENCE [LARGE SCALE GENOMIC DNA]</scope>
    <source>
        <strain evidence="1">Gsoil 348</strain>
    </source>
</reference>
<dbReference type="InterPro" id="IPR016024">
    <property type="entry name" value="ARM-type_fold"/>
</dbReference>
<organism evidence="1 2">
    <name type="scientific">Fimbriimonas ginsengisoli Gsoil 348</name>
    <dbReference type="NCBI Taxonomy" id="661478"/>
    <lineage>
        <taxon>Bacteria</taxon>
        <taxon>Bacillati</taxon>
        <taxon>Armatimonadota</taxon>
        <taxon>Fimbriimonadia</taxon>
        <taxon>Fimbriimonadales</taxon>
        <taxon>Fimbriimonadaceae</taxon>
        <taxon>Fimbriimonas</taxon>
    </lineage>
</organism>
<dbReference type="HOGENOM" id="CLU_703484_0_0_0"/>
<keyword evidence="1" id="KW-0456">Lyase</keyword>
<dbReference type="GO" id="GO:0016491">
    <property type="term" value="F:oxidoreductase activity"/>
    <property type="evidence" value="ECO:0007669"/>
    <property type="project" value="TreeGrafter"/>
</dbReference>
<proteinExistence type="predicted"/>
<dbReference type="STRING" id="661478.OP10G_3718"/>
<dbReference type="InterPro" id="IPR004155">
    <property type="entry name" value="PBS_lyase_HEAT"/>
</dbReference>
<dbReference type="InterPro" id="IPR011989">
    <property type="entry name" value="ARM-like"/>
</dbReference>
<dbReference type="PANTHER" id="PTHR12697">
    <property type="entry name" value="PBS LYASE HEAT-LIKE PROTEIN"/>
    <property type="match status" value="1"/>
</dbReference>
<gene>
    <name evidence="1" type="ORF">OP10G_3718</name>
</gene>
<sequence>MLFMIAVGATLAVYNGYNQSHDVALATGPVGSAQRDFFATAADRPDIALFFKGLTPSQRLTMATRIGDYDDPKLGTLIGKLLGSFDAKARVALTASLVRIGKAHPEAVANQLTVAGSLQQFAVASALKAVGAPALPAVATALKTPEARSNAAAYLVANGSSSVSFLLPMLREKDKDVRLAAADALGKLGAKEAVPAIMELYSKSEGDERFGYLSALAGVGDPATEPLLTKEATDLTVAGPRRAQAMLGLGRIGDRMAVSTLWNLLKTDDPQIQDSVISALQLAGNAAISSAPSVADGLKVAAGVHTPEADGYIDRFLRTPEVRLAAARAAENRPGLVAAIAAAAKSTANGEETDALMRALATTPEGVAKLRELAKDPTVGGFAARRLRLSGA</sequence>
<dbReference type="PANTHER" id="PTHR12697:SF38">
    <property type="entry name" value="PBS LYASE HEAT DOMAIN PROTEIN REPEAT-CONTAINING PROTEIN"/>
    <property type="match status" value="1"/>
</dbReference>
<dbReference type="Proteomes" id="UP000027982">
    <property type="component" value="Chromosome"/>
</dbReference>
<dbReference type="SMART" id="SM00567">
    <property type="entry name" value="EZ_HEAT"/>
    <property type="match status" value="3"/>
</dbReference>